<dbReference type="EMBL" id="CP019697">
    <property type="protein sequence ID" value="AQS50547.1"/>
    <property type="molecule type" value="Genomic_DNA"/>
</dbReference>
<proteinExistence type="predicted"/>
<dbReference type="Pfam" id="PF12949">
    <property type="entry name" value="HeH"/>
    <property type="match status" value="1"/>
</dbReference>
<dbReference type="CDD" id="cd12935">
    <property type="entry name" value="LEM_like"/>
    <property type="match status" value="1"/>
</dbReference>
<dbReference type="Gene3D" id="1.10.720.30">
    <property type="entry name" value="SAP domain"/>
    <property type="match status" value="1"/>
</dbReference>
<dbReference type="Proteomes" id="UP000189369">
    <property type="component" value="Chromosome"/>
</dbReference>
<sequence length="128" mass="13976">MRLLYTMRCVDFPSGFAVRHPRYFVKPEAGVEHVSIEGDFPVIAEAYEALGVPVETIGGNAAEAIAVPELAISDADKAEAETVVLDQPVVKELDDMTVDELQAYLTELGVEFDPKAKKADLLKLAKEQ</sequence>
<organism evidence="2 3">
    <name type="scientific">Paenalcaligenes hominis</name>
    <dbReference type="NCBI Taxonomy" id="643674"/>
    <lineage>
        <taxon>Bacteria</taxon>
        <taxon>Pseudomonadati</taxon>
        <taxon>Pseudomonadota</taxon>
        <taxon>Betaproteobacteria</taxon>
        <taxon>Burkholderiales</taxon>
        <taxon>Alcaligenaceae</taxon>
        <taxon>Paenalcaligenes</taxon>
    </lineage>
</organism>
<evidence type="ECO:0000313" key="3">
    <source>
        <dbReference type="Proteomes" id="UP000189369"/>
    </source>
</evidence>
<gene>
    <name evidence="2" type="ORF">PAEH1_01465</name>
</gene>
<evidence type="ECO:0000259" key="1">
    <source>
        <dbReference type="Pfam" id="PF12949"/>
    </source>
</evidence>
<feature type="domain" description="HeH/LEM" evidence="1">
    <location>
        <begin position="96"/>
        <end position="124"/>
    </location>
</feature>
<protein>
    <recommendedName>
        <fullName evidence="1">HeH/LEM domain-containing protein</fullName>
    </recommendedName>
</protein>
<dbReference type="STRING" id="643674.PAEH1_01465"/>
<accession>A0A1U9JXN6</accession>
<dbReference type="InterPro" id="IPR036361">
    <property type="entry name" value="SAP_dom_sf"/>
</dbReference>
<dbReference type="InterPro" id="IPR036269">
    <property type="entry name" value="Rho_N_sf"/>
</dbReference>
<evidence type="ECO:0000313" key="2">
    <source>
        <dbReference type="EMBL" id="AQS50547.1"/>
    </source>
</evidence>
<dbReference type="AlphaFoldDB" id="A0A1U9JXN6"/>
<dbReference type="SUPFAM" id="SSF68912">
    <property type="entry name" value="Rho N-terminal domain-like"/>
    <property type="match status" value="1"/>
</dbReference>
<dbReference type="InterPro" id="IPR025856">
    <property type="entry name" value="HeH/LEM_domain"/>
</dbReference>
<name>A0A1U9JXN6_9BURK</name>
<reference evidence="2 3" key="1">
    <citation type="submission" date="2017-01" db="EMBL/GenBank/DDBJ databases">
        <title>Complete Genome Sequence of Paenalcaligenes hominis, Isolated from a paraplegic Patient with neurogenic bladder.</title>
        <authorList>
            <person name="Mukhopadhyay R."/>
            <person name="Joaquin J."/>
            <person name="Hogue R."/>
            <person name="Kilaru A."/>
            <person name="Jospin G."/>
            <person name="Mars K."/>
            <person name="Eisen J.A."/>
            <person name="Chaturvedi V."/>
        </authorList>
    </citation>
    <scope>NUCLEOTIDE SEQUENCE [LARGE SCALE GENOMIC DNA]</scope>
    <source>
        <strain evidence="2 3">15S00501</strain>
    </source>
</reference>
<dbReference type="KEGG" id="phn:PAEH1_01465"/>